<gene>
    <name evidence="1" type="ORF">OB959_18360</name>
</gene>
<dbReference type="AlphaFoldDB" id="A0AAW7I0M4"/>
<organism evidence="1 2">
    <name type="scientific">Aeromonas bestiarum</name>
    <dbReference type="NCBI Taxonomy" id="105751"/>
    <lineage>
        <taxon>Bacteria</taxon>
        <taxon>Pseudomonadati</taxon>
        <taxon>Pseudomonadota</taxon>
        <taxon>Gammaproteobacteria</taxon>
        <taxon>Aeromonadales</taxon>
        <taxon>Aeromonadaceae</taxon>
        <taxon>Aeromonas</taxon>
    </lineage>
</organism>
<dbReference type="RefSeq" id="WP_290022724.1">
    <property type="nucleotide sequence ID" value="NZ_JAOPLV010000010.1"/>
</dbReference>
<evidence type="ECO:0000313" key="1">
    <source>
        <dbReference type="EMBL" id="MDM5141736.1"/>
    </source>
</evidence>
<evidence type="ECO:0008006" key="3">
    <source>
        <dbReference type="Google" id="ProtNLM"/>
    </source>
</evidence>
<accession>A0AAW7I0M4</accession>
<protein>
    <recommendedName>
        <fullName evidence="3">Phage protein</fullName>
    </recommendedName>
</protein>
<reference evidence="1" key="1">
    <citation type="submission" date="2023-08" db="EMBL/GenBank/DDBJ databases">
        <title>WGS of Aeromonas isolates.</title>
        <authorList>
            <person name="Lee H."/>
        </authorList>
    </citation>
    <scope>NUCLEOTIDE SEQUENCE</scope>
    <source>
        <strain evidence="1">SL22</strain>
    </source>
</reference>
<dbReference type="EMBL" id="JAOPLV010000010">
    <property type="protein sequence ID" value="MDM5141736.1"/>
    <property type="molecule type" value="Genomic_DNA"/>
</dbReference>
<comment type="caution">
    <text evidence="1">The sequence shown here is derived from an EMBL/GenBank/DDBJ whole genome shotgun (WGS) entry which is preliminary data.</text>
</comment>
<sequence>MSRPDFGTIGTIGSTVSACEGVVQYLKPYLEAAGPGADRVIDRVQTVERHIGRFNEPDDIKRWMGNREGGIRIAAMRVVSMRREGNLIGTIEFSAFVFCADQFGYAKDQRAEVIAGRLATALMLTGGWRGTGASKAPEGVRMDNLYTTGIDKLGLAIWSVTWRQDWPLDNHIDPATLDDFLRFNFKAEMADGAPVCEADITLPGPTP</sequence>
<evidence type="ECO:0000313" key="2">
    <source>
        <dbReference type="Proteomes" id="UP001168216"/>
    </source>
</evidence>
<dbReference type="PROSITE" id="PS51257">
    <property type="entry name" value="PROKAR_LIPOPROTEIN"/>
    <property type="match status" value="1"/>
</dbReference>
<dbReference type="Proteomes" id="UP001168216">
    <property type="component" value="Unassembled WGS sequence"/>
</dbReference>
<proteinExistence type="predicted"/>
<name>A0AAW7I0M4_9GAMM</name>